<reference evidence="2 3" key="1">
    <citation type="submission" date="2021-03" db="EMBL/GenBank/DDBJ databases">
        <authorList>
            <person name="Kim M.K."/>
        </authorList>
    </citation>
    <scope>NUCLEOTIDE SEQUENCE [LARGE SCALE GENOMIC DNA]</scope>
    <source>
        <strain evidence="2 3">BT442</strain>
    </source>
</reference>
<evidence type="ECO:0000313" key="3">
    <source>
        <dbReference type="Proteomes" id="UP000664369"/>
    </source>
</evidence>
<comment type="caution">
    <text evidence="2">The sequence shown here is derived from an EMBL/GenBank/DDBJ whole genome shotgun (WGS) entry which is preliminary data.</text>
</comment>
<feature type="signal peptide" evidence="1">
    <location>
        <begin position="1"/>
        <end position="24"/>
    </location>
</feature>
<evidence type="ECO:0000313" key="2">
    <source>
        <dbReference type="EMBL" id="MBO2012596.1"/>
    </source>
</evidence>
<name>A0ABS3QMY3_9BACT</name>
<evidence type="ECO:0000256" key="1">
    <source>
        <dbReference type="SAM" id="SignalP"/>
    </source>
</evidence>
<organism evidence="2 3">
    <name type="scientific">Hymenobacter negativus</name>
    <dbReference type="NCBI Taxonomy" id="2795026"/>
    <lineage>
        <taxon>Bacteria</taxon>
        <taxon>Pseudomonadati</taxon>
        <taxon>Bacteroidota</taxon>
        <taxon>Cytophagia</taxon>
        <taxon>Cytophagales</taxon>
        <taxon>Hymenobacteraceae</taxon>
        <taxon>Hymenobacter</taxon>
    </lineage>
</organism>
<accession>A0ABS3QMY3</accession>
<dbReference type="Proteomes" id="UP000664369">
    <property type="component" value="Unassembled WGS sequence"/>
</dbReference>
<gene>
    <name evidence="2" type="ORF">J4E00_26280</name>
</gene>
<sequence>MKSIISCTMLAVTAAMLTACSSSHDPAPDDDSGCSETLVVPVSTDSIGAVEALTSDQLFDRNGIDRRNFRYVRYLRDSTQTYFPPYAKFNQQSVMVEEYINGLPLFTGNISFLFKNGVFSFRGGNLSGGTSLSTTPALQAGQVRSLFFATTARFDPSNSNVREQCVSAQFGYYNLNAGSGNQSENLVKAWKIKVKNADYPFAYYQDNGGLLIYYDNGIRTFR</sequence>
<keyword evidence="1" id="KW-0732">Signal</keyword>
<proteinExistence type="predicted"/>
<dbReference type="RefSeq" id="WP_208178328.1">
    <property type="nucleotide sequence ID" value="NZ_JAGETZ010000018.1"/>
</dbReference>
<feature type="chain" id="PRO_5047368443" description="Lipoprotein" evidence="1">
    <location>
        <begin position="25"/>
        <end position="222"/>
    </location>
</feature>
<protein>
    <recommendedName>
        <fullName evidence="4">Lipoprotein</fullName>
    </recommendedName>
</protein>
<dbReference type="PROSITE" id="PS51257">
    <property type="entry name" value="PROKAR_LIPOPROTEIN"/>
    <property type="match status" value="1"/>
</dbReference>
<keyword evidence="3" id="KW-1185">Reference proteome</keyword>
<dbReference type="EMBL" id="JAGETZ010000018">
    <property type="protein sequence ID" value="MBO2012596.1"/>
    <property type="molecule type" value="Genomic_DNA"/>
</dbReference>
<evidence type="ECO:0008006" key="4">
    <source>
        <dbReference type="Google" id="ProtNLM"/>
    </source>
</evidence>